<evidence type="ECO:0000256" key="2">
    <source>
        <dbReference type="ARBA" id="ARBA00022475"/>
    </source>
</evidence>
<dbReference type="InterPro" id="IPR017039">
    <property type="entry name" value="Virul_fac_BrkB"/>
</dbReference>
<evidence type="ECO:0000256" key="3">
    <source>
        <dbReference type="ARBA" id="ARBA00022692"/>
    </source>
</evidence>
<feature type="transmembrane region" description="Helical" evidence="7">
    <location>
        <begin position="253"/>
        <end position="276"/>
    </location>
</feature>
<feature type="transmembrane region" description="Helical" evidence="7">
    <location>
        <begin position="74"/>
        <end position="96"/>
    </location>
</feature>
<organism evidence="8 9">
    <name type="scientific">Methylobacterium cerastii</name>
    <dbReference type="NCBI Taxonomy" id="932741"/>
    <lineage>
        <taxon>Bacteria</taxon>
        <taxon>Pseudomonadati</taxon>
        <taxon>Pseudomonadota</taxon>
        <taxon>Alphaproteobacteria</taxon>
        <taxon>Hyphomicrobiales</taxon>
        <taxon>Methylobacteriaceae</taxon>
        <taxon>Methylobacterium</taxon>
    </lineage>
</organism>
<evidence type="ECO:0000256" key="6">
    <source>
        <dbReference type="SAM" id="MobiDB-lite"/>
    </source>
</evidence>
<evidence type="ECO:0000256" key="5">
    <source>
        <dbReference type="ARBA" id="ARBA00023136"/>
    </source>
</evidence>
<dbReference type="PANTHER" id="PTHR30213:SF0">
    <property type="entry name" value="UPF0761 MEMBRANE PROTEIN YIHY"/>
    <property type="match status" value="1"/>
</dbReference>
<keyword evidence="3 7" id="KW-0812">Transmembrane</keyword>
<evidence type="ECO:0000256" key="1">
    <source>
        <dbReference type="ARBA" id="ARBA00004651"/>
    </source>
</evidence>
<dbReference type="EMBL" id="BPQG01000073">
    <property type="protein sequence ID" value="GJD46276.1"/>
    <property type="molecule type" value="Genomic_DNA"/>
</dbReference>
<feature type="region of interest" description="Disordered" evidence="6">
    <location>
        <begin position="1"/>
        <end position="45"/>
    </location>
</feature>
<feature type="region of interest" description="Disordered" evidence="6">
    <location>
        <begin position="318"/>
        <end position="348"/>
    </location>
</feature>
<protein>
    <submittedName>
        <fullName evidence="8">Uncharacterized protein</fullName>
    </submittedName>
</protein>
<reference evidence="8 9" key="1">
    <citation type="journal article" date="2021" name="Front. Microbiol.">
        <title>Comprehensive Comparative Genomics and Phenotyping of Methylobacterium Species.</title>
        <authorList>
            <person name="Alessa O."/>
            <person name="Ogura Y."/>
            <person name="Fujitani Y."/>
            <person name="Takami H."/>
            <person name="Hayashi T."/>
            <person name="Sahin N."/>
            <person name="Tani A."/>
        </authorList>
    </citation>
    <scope>NUCLEOTIDE SEQUENCE [LARGE SCALE GENOMIC DNA]</scope>
    <source>
        <strain evidence="8 9">DSM 23679</strain>
    </source>
</reference>
<feature type="compositionally biased region" description="Basic and acidic residues" evidence="6">
    <location>
        <begin position="27"/>
        <end position="42"/>
    </location>
</feature>
<evidence type="ECO:0000256" key="7">
    <source>
        <dbReference type="SAM" id="Phobius"/>
    </source>
</evidence>
<evidence type="ECO:0000313" key="8">
    <source>
        <dbReference type="EMBL" id="GJD46276.1"/>
    </source>
</evidence>
<feature type="transmembrane region" description="Helical" evidence="7">
    <location>
        <begin position="222"/>
        <end position="241"/>
    </location>
</feature>
<keyword evidence="5 7" id="KW-0472">Membrane</keyword>
<evidence type="ECO:0000256" key="4">
    <source>
        <dbReference type="ARBA" id="ARBA00022989"/>
    </source>
</evidence>
<accession>A0ABQ4QLZ9</accession>
<dbReference type="PANTHER" id="PTHR30213">
    <property type="entry name" value="INNER MEMBRANE PROTEIN YHJD"/>
    <property type="match status" value="1"/>
</dbReference>
<proteinExistence type="predicted"/>
<sequence length="348" mass="38187">MIQDVDEGDDWRSIATRPQDAATLETARQRAREPDRGRDANRPSEIPKAGWQDILWRAVWALPKDRVLATAGGVAFFALLAVFPGLVAVVSIYGLFSDPNVISQHVGLLTYILPAAALELLSEQLVRIAARSTGSLSLTSTISLLIALWSANSGVSALFDALNVIYREREDRTLIRFYATTFLFTLGGAAFLLLTISVVVVLPAILARFGFGGLADTILSVARWPVILVVVSLSLTLIYRYGPSRRRAKWRWVTWGSALAAFLWVCTSGVFSWYVASFDSYNRIYGSLGAGIGLMSWMWLSIVVVLLGAEINSEMERQTARDSTEGWPKPLGVRDAFAADNVGPSQDR</sequence>
<keyword evidence="4 7" id="KW-1133">Transmembrane helix</keyword>
<dbReference type="Proteomes" id="UP001055117">
    <property type="component" value="Unassembled WGS sequence"/>
</dbReference>
<comment type="caution">
    <text evidence="8">The sequence shown here is derived from an EMBL/GenBank/DDBJ whole genome shotgun (WGS) entry which is preliminary data.</text>
</comment>
<evidence type="ECO:0000313" key="9">
    <source>
        <dbReference type="Proteomes" id="UP001055117"/>
    </source>
</evidence>
<feature type="transmembrane region" description="Helical" evidence="7">
    <location>
        <begin position="177"/>
        <end position="202"/>
    </location>
</feature>
<keyword evidence="2" id="KW-1003">Cell membrane</keyword>
<dbReference type="Pfam" id="PF03631">
    <property type="entry name" value="Virul_fac_BrkB"/>
    <property type="match status" value="1"/>
</dbReference>
<name>A0ABQ4QLZ9_9HYPH</name>
<feature type="transmembrane region" description="Helical" evidence="7">
    <location>
        <begin position="142"/>
        <end position="165"/>
    </location>
</feature>
<dbReference type="RefSeq" id="WP_147751952.1">
    <property type="nucleotide sequence ID" value="NZ_BPQG01000073.1"/>
</dbReference>
<gene>
    <name evidence="8" type="ORF">AFCDBAGC_4156</name>
</gene>
<dbReference type="PIRSF" id="PIRSF035875">
    <property type="entry name" value="RNase_BN"/>
    <property type="match status" value="1"/>
</dbReference>
<keyword evidence="9" id="KW-1185">Reference proteome</keyword>
<feature type="transmembrane region" description="Helical" evidence="7">
    <location>
        <begin position="288"/>
        <end position="309"/>
    </location>
</feature>
<comment type="subcellular location">
    <subcellularLocation>
        <location evidence="1">Cell membrane</location>
        <topology evidence="1">Multi-pass membrane protein</topology>
    </subcellularLocation>
</comment>
<dbReference type="NCBIfam" id="TIGR00765">
    <property type="entry name" value="yihY_not_rbn"/>
    <property type="match status" value="1"/>
</dbReference>